<dbReference type="PROSITE" id="PS50293">
    <property type="entry name" value="TPR_REGION"/>
    <property type="match status" value="1"/>
</dbReference>
<dbReference type="PANTHER" id="PTHR46208">
    <property type="entry name" value="MITOCHONDRIAL IMPORT RECEPTOR SUBUNIT TOM70"/>
    <property type="match status" value="1"/>
</dbReference>
<evidence type="ECO:0000256" key="8">
    <source>
        <dbReference type="ARBA" id="ARBA00023136"/>
    </source>
</evidence>
<keyword evidence="5 10" id="KW-0802">TPR repeat</keyword>
<dbReference type="STRING" id="471704.A0A151JBN0"/>
<name>A0A151JBN0_9HYME</name>
<dbReference type="Gene3D" id="1.25.40.10">
    <property type="entry name" value="Tetratricopeptide repeat domain"/>
    <property type="match status" value="2"/>
</dbReference>
<evidence type="ECO:0000256" key="4">
    <source>
        <dbReference type="ARBA" id="ARBA00022787"/>
    </source>
</evidence>
<dbReference type="GO" id="GO:0030943">
    <property type="term" value="F:mitochondrion targeting sequence binding"/>
    <property type="evidence" value="ECO:0007669"/>
    <property type="project" value="TreeGrafter"/>
</dbReference>
<keyword evidence="8" id="KW-0472">Membrane</keyword>
<sequence>MLRYWLTLHAVPIGEHETSLLQPKLIPVQRAQKYKYEGNIYFKTKKYNETIAEYTKAIDICPEEYKDELAIYYQNRAAAYEQLVIRCFSVKADCTKALELNPKYIKALLRRARVEDLEAALKDMTTACIYEGFSHSISRVKAKVIFEKLVKQHTHEYWASRKLLMLISKSSVEIYIISFSQDPVFSKLRCPENIPEFMKKPLQALKDRKYDDVVPLCTEIIESPEFNTLPSTKLKVLLLRATFYSLWSKYDFAFQDLECILHSMNVKINALLKTAALHAKFMGPGMTLMNFDLAISINPHCSDIYYQRGLLYMHIGKLNKAKHDFEKALEYNSNFSMACIQKCYTDYCIAMLNKDVRLVEAAVRASEKVLEKYTNLPDCIFCYRYYCRMMSDARQYQKAHIYFTKIIKKHPENTSMSSVYLQRAFLQFNWSGYFDDKAEVYLKKTIELDEKCSSAYEGLGIIEIKRGNIEEAIRFFDKALVCCRIFKKVLNLYSLRDAAKIELHIKNQFGDKHFDFFGYFDTRIFVFMNESAKC</sequence>
<dbReference type="SMART" id="SM00028">
    <property type="entry name" value="TPR"/>
    <property type="match status" value="5"/>
</dbReference>
<evidence type="ECO:0000256" key="7">
    <source>
        <dbReference type="ARBA" id="ARBA00023128"/>
    </source>
</evidence>
<dbReference type="Proteomes" id="UP000078492">
    <property type="component" value="Unassembled WGS sequence"/>
</dbReference>
<evidence type="ECO:0000256" key="2">
    <source>
        <dbReference type="ARBA" id="ARBA00022692"/>
    </source>
</evidence>
<dbReference type="SUPFAM" id="SSF48452">
    <property type="entry name" value="TPR-like"/>
    <property type="match status" value="3"/>
</dbReference>
<dbReference type="Pfam" id="PF13181">
    <property type="entry name" value="TPR_8"/>
    <property type="match status" value="1"/>
</dbReference>
<evidence type="ECO:0000256" key="9">
    <source>
        <dbReference type="ARBA" id="ARBA00038030"/>
    </source>
</evidence>
<dbReference type="InterPro" id="IPR011990">
    <property type="entry name" value="TPR-like_helical_dom_sf"/>
</dbReference>
<keyword evidence="11" id="KW-0675">Receptor</keyword>
<dbReference type="Pfam" id="PF00515">
    <property type="entry name" value="TPR_1"/>
    <property type="match status" value="1"/>
</dbReference>
<dbReference type="GO" id="GO:0045039">
    <property type="term" value="P:protein insertion into mitochondrial inner membrane"/>
    <property type="evidence" value="ECO:0007669"/>
    <property type="project" value="TreeGrafter"/>
</dbReference>
<comment type="subcellular location">
    <subcellularLocation>
        <location evidence="1">Mitochondrion outer membrane</location>
        <topology evidence="1">Single-pass membrane protein</topology>
    </subcellularLocation>
</comment>
<dbReference type="AlphaFoldDB" id="A0A151JBN0"/>
<keyword evidence="7" id="KW-0496">Mitochondrion</keyword>
<proteinExistence type="inferred from homology"/>
<evidence type="ECO:0000313" key="12">
    <source>
        <dbReference type="Proteomes" id="UP000078492"/>
    </source>
</evidence>
<keyword evidence="3" id="KW-0677">Repeat</keyword>
<keyword evidence="2" id="KW-0812">Transmembrane</keyword>
<feature type="repeat" description="TPR" evidence="10">
    <location>
        <begin position="31"/>
        <end position="64"/>
    </location>
</feature>
<keyword evidence="12" id="KW-1185">Reference proteome</keyword>
<dbReference type="PANTHER" id="PTHR46208:SF1">
    <property type="entry name" value="MITOCHONDRIAL IMPORT RECEPTOR SUBUNIT TOM70"/>
    <property type="match status" value="1"/>
</dbReference>
<comment type="similarity">
    <text evidence="9">Belongs to the Tom70 family.</text>
</comment>
<dbReference type="GO" id="GO:0008320">
    <property type="term" value="F:protein transmembrane transporter activity"/>
    <property type="evidence" value="ECO:0007669"/>
    <property type="project" value="TreeGrafter"/>
</dbReference>
<evidence type="ECO:0000256" key="1">
    <source>
        <dbReference type="ARBA" id="ARBA00004572"/>
    </source>
</evidence>
<gene>
    <name evidence="11" type="ORF">ALC57_05114</name>
</gene>
<organism evidence="11 12">
    <name type="scientific">Trachymyrmex cornetzi</name>
    <dbReference type="NCBI Taxonomy" id="471704"/>
    <lineage>
        <taxon>Eukaryota</taxon>
        <taxon>Metazoa</taxon>
        <taxon>Ecdysozoa</taxon>
        <taxon>Arthropoda</taxon>
        <taxon>Hexapoda</taxon>
        <taxon>Insecta</taxon>
        <taxon>Pterygota</taxon>
        <taxon>Neoptera</taxon>
        <taxon>Endopterygota</taxon>
        <taxon>Hymenoptera</taxon>
        <taxon>Apocrita</taxon>
        <taxon>Aculeata</taxon>
        <taxon>Formicoidea</taxon>
        <taxon>Formicidae</taxon>
        <taxon>Myrmicinae</taxon>
        <taxon>Trachymyrmex</taxon>
    </lineage>
</organism>
<keyword evidence="4" id="KW-1000">Mitochondrion outer membrane</keyword>
<dbReference type="EMBL" id="KQ979129">
    <property type="protein sequence ID" value="KYN22490.1"/>
    <property type="molecule type" value="Genomic_DNA"/>
</dbReference>
<dbReference type="PROSITE" id="PS50005">
    <property type="entry name" value="TPR"/>
    <property type="match status" value="2"/>
</dbReference>
<evidence type="ECO:0000256" key="10">
    <source>
        <dbReference type="PROSITE-ProRule" id="PRU00339"/>
    </source>
</evidence>
<protein>
    <submittedName>
        <fullName evidence="11">Mitochondrial import receptor subunit TOM70</fullName>
    </submittedName>
</protein>
<evidence type="ECO:0000256" key="6">
    <source>
        <dbReference type="ARBA" id="ARBA00022989"/>
    </source>
</evidence>
<feature type="repeat" description="TPR" evidence="10">
    <location>
        <begin position="302"/>
        <end position="335"/>
    </location>
</feature>
<evidence type="ECO:0000256" key="5">
    <source>
        <dbReference type="ARBA" id="ARBA00022803"/>
    </source>
</evidence>
<evidence type="ECO:0000256" key="3">
    <source>
        <dbReference type="ARBA" id="ARBA00022737"/>
    </source>
</evidence>
<dbReference type="GO" id="GO:0030150">
    <property type="term" value="P:protein import into mitochondrial matrix"/>
    <property type="evidence" value="ECO:0007669"/>
    <property type="project" value="TreeGrafter"/>
</dbReference>
<evidence type="ECO:0000313" key="11">
    <source>
        <dbReference type="EMBL" id="KYN22490.1"/>
    </source>
</evidence>
<dbReference type="GO" id="GO:0005741">
    <property type="term" value="C:mitochondrial outer membrane"/>
    <property type="evidence" value="ECO:0007669"/>
    <property type="project" value="UniProtKB-SubCell"/>
</dbReference>
<accession>A0A151JBN0</accession>
<reference evidence="11 12" key="1">
    <citation type="submission" date="2015-09" db="EMBL/GenBank/DDBJ databases">
        <title>Trachymyrmex cornetzi WGS genome.</title>
        <authorList>
            <person name="Nygaard S."/>
            <person name="Hu H."/>
            <person name="Boomsma J."/>
            <person name="Zhang G."/>
        </authorList>
    </citation>
    <scope>NUCLEOTIDE SEQUENCE [LARGE SCALE GENOMIC DNA]</scope>
    <source>
        <strain evidence="11">Tcor2-1</strain>
        <tissue evidence="11">Whole body</tissue>
    </source>
</reference>
<dbReference type="InterPro" id="IPR019734">
    <property type="entry name" value="TPR_rpt"/>
</dbReference>
<keyword evidence="6" id="KW-1133">Transmembrane helix</keyword>